<dbReference type="SUPFAM" id="SSF52540">
    <property type="entry name" value="P-loop containing nucleoside triphosphate hydrolases"/>
    <property type="match status" value="1"/>
</dbReference>
<name>A0A3M7HQT3_HORWE</name>
<reference evidence="6 7" key="1">
    <citation type="journal article" date="2018" name="BMC Genomics">
        <title>Genomic evidence for intraspecific hybridization in a clonal and extremely halotolerant yeast.</title>
        <authorList>
            <person name="Gostincar C."/>
            <person name="Stajich J.E."/>
            <person name="Zupancic J."/>
            <person name="Zalar P."/>
            <person name="Gunde-Cimerman N."/>
        </authorList>
    </citation>
    <scope>NUCLEOTIDE SEQUENCE [LARGE SCALE GENOMIC DNA]</scope>
    <source>
        <strain evidence="6 7">EXF-562</strain>
    </source>
</reference>
<dbReference type="InterPro" id="IPR030381">
    <property type="entry name" value="G_DYNAMIN_dom"/>
</dbReference>
<dbReference type="Pfam" id="PF00350">
    <property type="entry name" value="Dynamin_N"/>
    <property type="match status" value="1"/>
</dbReference>
<dbReference type="CDD" id="cd08771">
    <property type="entry name" value="DLP_1"/>
    <property type="match status" value="1"/>
</dbReference>
<evidence type="ECO:0000313" key="7">
    <source>
        <dbReference type="Proteomes" id="UP000280598"/>
    </source>
</evidence>
<dbReference type="GO" id="GO:0003924">
    <property type="term" value="F:GTPase activity"/>
    <property type="evidence" value="ECO:0007669"/>
    <property type="project" value="InterPro"/>
</dbReference>
<dbReference type="PROSITE" id="PS51718">
    <property type="entry name" value="G_DYNAMIN_2"/>
    <property type="match status" value="1"/>
</dbReference>
<evidence type="ECO:0000259" key="4">
    <source>
        <dbReference type="PROSITE" id="PS51388"/>
    </source>
</evidence>
<evidence type="ECO:0000256" key="2">
    <source>
        <dbReference type="ARBA" id="ARBA00023134"/>
    </source>
</evidence>
<comment type="caution">
    <text evidence="6">The sequence shown here is derived from an EMBL/GenBank/DDBJ whole genome shotgun (WGS) entry which is preliminary data.</text>
</comment>
<organism evidence="6 7">
    <name type="scientific">Hortaea werneckii</name>
    <name type="common">Black yeast</name>
    <name type="synonym">Cladosporium werneckii</name>
    <dbReference type="NCBI Taxonomy" id="91943"/>
    <lineage>
        <taxon>Eukaryota</taxon>
        <taxon>Fungi</taxon>
        <taxon>Dikarya</taxon>
        <taxon>Ascomycota</taxon>
        <taxon>Pezizomycotina</taxon>
        <taxon>Dothideomycetes</taxon>
        <taxon>Dothideomycetidae</taxon>
        <taxon>Mycosphaerellales</taxon>
        <taxon>Teratosphaeriaceae</taxon>
        <taxon>Hortaea</taxon>
    </lineage>
</organism>
<dbReference type="GO" id="GO:0005874">
    <property type="term" value="C:microtubule"/>
    <property type="evidence" value="ECO:0007669"/>
    <property type="project" value="TreeGrafter"/>
</dbReference>
<dbReference type="GO" id="GO:0008017">
    <property type="term" value="F:microtubule binding"/>
    <property type="evidence" value="ECO:0007669"/>
    <property type="project" value="TreeGrafter"/>
</dbReference>
<evidence type="ECO:0000313" key="6">
    <source>
        <dbReference type="EMBL" id="RMZ15355.1"/>
    </source>
</evidence>
<dbReference type="PROSITE" id="PS51388">
    <property type="entry name" value="GED"/>
    <property type="match status" value="1"/>
</dbReference>
<dbReference type="Pfam" id="PF01031">
    <property type="entry name" value="Dynamin_M"/>
    <property type="match status" value="1"/>
</dbReference>
<dbReference type="InterPro" id="IPR020850">
    <property type="entry name" value="GED_dom"/>
</dbReference>
<keyword evidence="2" id="KW-0342">GTP-binding</keyword>
<dbReference type="Proteomes" id="UP000280598">
    <property type="component" value="Unassembled WGS sequence"/>
</dbReference>
<feature type="compositionally biased region" description="Polar residues" evidence="3">
    <location>
        <begin position="17"/>
        <end position="37"/>
    </location>
</feature>
<accession>A0A3M7HQT3</accession>
<evidence type="ECO:0000259" key="5">
    <source>
        <dbReference type="PROSITE" id="PS51718"/>
    </source>
</evidence>
<dbReference type="InterPro" id="IPR000375">
    <property type="entry name" value="Dynamin_stalk"/>
</dbReference>
<dbReference type="PRINTS" id="PR00195">
    <property type="entry name" value="DYNAMIN"/>
</dbReference>
<dbReference type="GO" id="GO:0000266">
    <property type="term" value="P:mitochondrial fission"/>
    <property type="evidence" value="ECO:0007669"/>
    <property type="project" value="TreeGrafter"/>
</dbReference>
<dbReference type="GO" id="GO:0005525">
    <property type="term" value="F:GTP binding"/>
    <property type="evidence" value="ECO:0007669"/>
    <property type="project" value="InterPro"/>
</dbReference>
<protein>
    <recommendedName>
        <fullName evidence="8">GED domain-containing protein</fullName>
    </recommendedName>
</protein>
<dbReference type="InterPro" id="IPR001401">
    <property type="entry name" value="Dynamin_GTPase"/>
</dbReference>
<dbReference type="VEuPathDB" id="FungiDB:BTJ68_15411"/>
<sequence length="749" mass="84521">MGSKGNEDAVKGEHNGTKPSANQTHGPETIGTSSLDALQSRDSRRMMVMVDKLRRSGLSGIVQLPQLVVCGDQSSGKSSVLEALTGIPFPRKENLCTRFATEIILRRAPQVSISAKTIPDKVRSGEEKERLESFKRTIVDFSELPDLMEEATNLMGLSGGGDGGSGPARAFSRDVLSIEIAGPDRPQLTLVDLPGLIHSETKTQTKEDVDLIHGLVDDYLKEKRTIVMAVVSAKNDYANQIIFKKCKDIDPKGHRTLGVITKPDFLEEGSENVASWVELAENKVIFLELGWHMLKNRSYKESDKSFEERNAAEKAFFSQGRYRNLPKDMLGVDALRARLSCALYTHLKRELPALMEELDGKHLDVCRELEQMGEKRSTPQEQRRFLMGISTTYQDIVKAAVNGQYAEHEFFGSPDPNAGMYEESNKRRLCAIVKHLTSQFALAMRQYGHTLAILESDSEVATWETELEAPYQKFANLPVQIKRSKAIDRVHRISVRSRGHELPGTVNPLLVTELFRDQSSNWKHIAECHISNVENFCHRLLDMAVDYAVSRNVADRLKAGRVKNAFTNRLNAAEADLNRIIMDMYHHPMTYDPSYNAKVDKLRREKIKIKTKKLVHKAEVDVHNSNVDHQITRLLKPDVVMDGMKTLIGPGMDKASAEDALDCQQAYYKEEIEYFIKAITRQVIKRNFLDNLEKDTLSPMLVAEMSDDEVGFITAETEEVVRKRSNLEELKSVLEDRQETFRSALGLFK</sequence>
<dbReference type="Gene3D" id="3.40.50.300">
    <property type="entry name" value="P-loop containing nucleotide triphosphate hydrolases"/>
    <property type="match status" value="1"/>
</dbReference>
<evidence type="ECO:0000256" key="3">
    <source>
        <dbReference type="SAM" id="MobiDB-lite"/>
    </source>
</evidence>
<dbReference type="SMART" id="SM00053">
    <property type="entry name" value="DYNc"/>
    <property type="match status" value="1"/>
</dbReference>
<evidence type="ECO:0008006" key="8">
    <source>
        <dbReference type="Google" id="ProtNLM"/>
    </source>
</evidence>
<dbReference type="AlphaFoldDB" id="A0A3M7HQT3"/>
<dbReference type="PANTHER" id="PTHR11566:SF66">
    <property type="entry name" value="INTERFERON-INDUCED GTP-BINDING PROTEIN MX"/>
    <property type="match status" value="1"/>
</dbReference>
<dbReference type="GO" id="GO:0005739">
    <property type="term" value="C:mitochondrion"/>
    <property type="evidence" value="ECO:0007669"/>
    <property type="project" value="TreeGrafter"/>
</dbReference>
<dbReference type="InterPro" id="IPR027417">
    <property type="entry name" value="P-loop_NTPase"/>
</dbReference>
<feature type="domain" description="GED" evidence="4">
    <location>
        <begin position="657"/>
        <end position="749"/>
    </location>
</feature>
<keyword evidence="1" id="KW-0547">Nucleotide-binding</keyword>
<dbReference type="GO" id="GO:0016559">
    <property type="term" value="P:peroxisome fission"/>
    <property type="evidence" value="ECO:0007669"/>
    <property type="project" value="TreeGrafter"/>
</dbReference>
<dbReference type="GO" id="GO:0006897">
    <property type="term" value="P:endocytosis"/>
    <property type="evidence" value="ECO:0007669"/>
    <property type="project" value="TreeGrafter"/>
</dbReference>
<feature type="compositionally biased region" description="Basic and acidic residues" evidence="3">
    <location>
        <begin position="1"/>
        <end position="16"/>
    </location>
</feature>
<dbReference type="EMBL" id="QWIS01000020">
    <property type="protein sequence ID" value="RMZ15355.1"/>
    <property type="molecule type" value="Genomic_DNA"/>
</dbReference>
<dbReference type="GO" id="GO:0048312">
    <property type="term" value="P:intracellular distribution of mitochondria"/>
    <property type="evidence" value="ECO:0007669"/>
    <property type="project" value="TreeGrafter"/>
</dbReference>
<proteinExistence type="predicted"/>
<dbReference type="FunFam" id="3.40.50.300:FF:001425">
    <property type="entry name" value="Dynamin GTPase, putative"/>
    <property type="match status" value="1"/>
</dbReference>
<dbReference type="VEuPathDB" id="FungiDB:BTJ68_15410"/>
<dbReference type="PANTHER" id="PTHR11566">
    <property type="entry name" value="DYNAMIN"/>
    <property type="match status" value="1"/>
</dbReference>
<gene>
    <name evidence="6" type="ORF">D0860_01708</name>
</gene>
<dbReference type="InterPro" id="IPR045063">
    <property type="entry name" value="Dynamin_N"/>
</dbReference>
<feature type="region of interest" description="Disordered" evidence="3">
    <location>
        <begin position="1"/>
        <end position="41"/>
    </location>
</feature>
<feature type="domain" description="Dynamin-type G" evidence="5">
    <location>
        <begin position="61"/>
        <end position="352"/>
    </location>
</feature>
<dbReference type="GO" id="GO:0016020">
    <property type="term" value="C:membrane"/>
    <property type="evidence" value="ECO:0007669"/>
    <property type="project" value="TreeGrafter"/>
</dbReference>
<dbReference type="InterPro" id="IPR022812">
    <property type="entry name" value="Dynamin"/>
</dbReference>
<evidence type="ECO:0000256" key="1">
    <source>
        <dbReference type="ARBA" id="ARBA00022741"/>
    </source>
</evidence>